<dbReference type="Gene3D" id="1.10.10.10">
    <property type="entry name" value="Winged helix-like DNA-binding domain superfamily/Winged helix DNA-binding domain"/>
    <property type="match status" value="1"/>
</dbReference>
<dbReference type="Pfam" id="PF04542">
    <property type="entry name" value="Sigma70_r2"/>
    <property type="match status" value="1"/>
</dbReference>
<dbReference type="EMBL" id="CP018889">
    <property type="protein sequence ID" value="AUI68418.2"/>
    <property type="molecule type" value="Genomic_DNA"/>
</dbReference>
<keyword evidence="10" id="KW-1185">Reference proteome</keyword>
<evidence type="ECO:0000313" key="9">
    <source>
        <dbReference type="EMBL" id="AUI68418.2"/>
    </source>
</evidence>
<dbReference type="InterPro" id="IPR014284">
    <property type="entry name" value="RNA_pol_sigma-70_dom"/>
</dbReference>
<dbReference type="Pfam" id="PF08281">
    <property type="entry name" value="Sigma70_r4_2"/>
    <property type="match status" value="1"/>
</dbReference>
<evidence type="ECO:0000256" key="6">
    <source>
        <dbReference type="RuleBase" id="RU000716"/>
    </source>
</evidence>
<reference evidence="10" key="1">
    <citation type="submission" date="2016-12" db="EMBL/GenBank/DDBJ databases">
        <title>Complete Genome Sequence of Beggiatoa leptomitiformis D-401.</title>
        <authorList>
            <person name="Fomenkov A."/>
            <person name="Vincze T."/>
            <person name="Grabovich M."/>
            <person name="Anton B.P."/>
            <person name="Dubinina G."/>
            <person name="Orlova M."/>
            <person name="Belousova E."/>
            <person name="Roberts R.J."/>
        </authorList>
    </citation>
    <scope>NUCLEOTIDE SEQUENCE [LARGE SCALE GENOMIC DNA]</scope>
    <source>
        <strain evidence="10">D-401</strain>
    </source>
</reference>
<name>A0A2N9YD51_9GAMM</name>
<keyword evidence="5 6" id="KW-0804">Transcription</keyword>
<feature type="domain" description="RNA polymerase sigma factor 70 region 4 type 2" evidence="8">
    <location>
        <begin position="121"/>
        <end position="172"/>
    </location>
</feature>
<dbReference type="InterPro" id="IPR013249">
    <property type="entry name" value="RNA_pol_sigma70_r4_t2"/>
</dbReference>
<dbReference type="PANTHER" id="PTHR43133:SF8">
    <property type="entry name" value="RNA POLYMERASE SIGMA FACTOR HI_1459-RELATED"/>
    <property type="match status" value="1"/>
</dbReference>
<dbReference type="InterPro" id="IPR000838">
    <property type="entry name" value="RNA_pol_sigma70_ECF_CS"/>
</dbReference>
<dbReference type="InterPro" id="IPR013324">
    <property type="entry name" value="RNA_pol_sigma_r3/r4-like"/>
</dbReference>
<dbReference type="SUPFAM" id="SSF88946">
    <property type="entry name" value="Sigma2 domain of RNA polymerase sigma factors"/>
    <property type="match status" value="1"/>
</dbReference>
<gene>
    <name evidence="9" type="ORF">BLE401_06680</name>
</gene>
<dbReference type="InterPro" id="IPR039425">
    <property type="entry name" value="RNA_pol_sigma-70-like"/>
</dbReference>
<dbReference type="GO" id="GO:0006352">
    <property type="term" value="P:DNA-templated transcription initiation"/>
    <property type="evidence" value="ECO:0007669"/>
    <property type="project" value="InterPro"/>
</dbReference>
<accession>A0A2N9YD51</accession>
<dbReference type="OrthoDB" id="9784272at2"/>
<dbReference type="AlphaFoldDB" id="A0A2N9YD51"/>
<feature type="domain" description="RNA polymerase sigma-70 region 2" evidence="7">
    <location>
        <begin position="25"/>
        <end position="92"/>
    </location>
</feature>
<organism evidence="9 10">
    <name type="scientific">Beggiatoa leptomitoformis</name>
    <dbReference type="NCBI Taxonomy" id="288004"/>
    <lineage>
        <taxon>Bacteria</taxon>
        <taxon>Pseudomonadati</taxon>
        <taxon>Pseudomonadota</taxon>
        <taxon>Gammaproteobacteria</taxon>
        <taxon>Thiotrichales</taxon>
        <taxon>Thiotrichaceae</taxon>
        <taxon>Beggiatoa</taxon>
    </lineage>
</organism>
<evidence type="ECO:0000256" key="3">
    <source>
        <dbReference type="ARBA" id="ARBA00023082"/>
    </source>
</evidence>
<dbReference type="PROSITE" id="PS01063">
    <property type="entry name" value="SIGMA70_ECF"/>
    <property type="match status" value="1"/>
</dbReference>
<protein>
    <recommendedName>
        <fullName evidence="6">RNA polymerase sigma factor</fullName>
    </recommendedName>
</protein>
<keyword evidence="4 6" id="KW-0238">DNA-binding</keyword>
<dbReference type="NCBIfam" id="TIGR02937">
    <property type="entry name" value="sigma70-ECF"/>
    <property type="match status" value="1"/>
</dbReference>
<dbReference type="CDD" id="cd06171">
    <property type="entry name" value="Sigma70_r4"/>
    <property type="match status" value="1"/>
</dbReference>
<dbReference type="PANTHER" id="PTHR43133">
    <property type="entry name" value="RNA POLYMERASE ECF-TYPE SIGMA FACTO"/>
    <property type="match status" value="1"/>
</dbReference>
<evidence type="ECO:0000259" key="8">
    <source>
        <dbReference type="Pfam" id="PF08281"/>
    </source>
</evidence>
<dbReference type="GO" id="GO:0003677">
    <property type="term" value="F:DNA binding"/>
    <property type="evidence" value="ECO:0007669"/>
    <property type="project" value="UniProtKB-KW"/>
</dbReference>
<evidence type="ECO:0000256" key="5">
    <source>
        <dbReference type="ARBA" id="ARBA00023163"/>
    </source>
</evidence>
<dbReference type="SUPFAM" id="SSF88659">
    <property type="entry name" value="Sigma3 and sigma4 domains of RNA polymerase sigma factors"/>
    <property type="match status" value="1"/>
</dbReference>
<evidence type="ECO:0000256" key="4">
    <source>
        <dbReference type="ARBA" id="ARBA00023125"/>
    </source>
</evidence>
<sequence length="191" mass="22103">MMDETADSTLMQRIQQGDQQAFNQLVNHYLRTLYRFAYRMLNNTADAEEIAQDTLVKVWRNAAQWQAEKAKLTTWIHSIAYHLCLDRLRQQSPNMIDIDDPDEIEIASPTDDYHQIEIVDQLEKGLETLAERQRAALLLCYYQGLDNQEAAHILQISVDALESLLSRARRTLKKQLLSSEGGDYVKHTHDT</sequence>
<dbReference type="Proteomes" id="UP000234271">
    <property type="component" value="Chromosome"/>
</dbReference>
<evidence type="ECO:0000256" key="2">
    <source>
        <dbReference type="ARBA" id="ARBA00023015"/>
    </source>
</evidence>
<dbReference type="Gene3D" id="1.10.1740.10">
    <property type="match status" value="1"/>
</dbReference>
<dbReference type="RefSeq" id="WP_083991578.1">
    <property type="nucleotide sequence ID" value="NZ_CP012373.2"/>
</dbReference>
<dbReference type="InterPro" id="IPR007627">
    <property type="entry name" value="RNA_pol_sigma70_r2"/>
</dbReference>
<evidence type="ECO:0000256" key="1">
    <source>
        <dbReference type="ARBA" id="ARBA00010641"/>
    </source>
</evidence>
<comment type="similarity">
    <text evidence="1 6">Belongs to the sigma-70 factor family. ECF subfamily.</text>
</comment>
<keyword evidence="3 6" id="KW-0731">Sigma factor</keyword>
<dbReference type="STRING" id="288004.AL038_17540"/>
<dbReference type="InterPro" id="IPR036388">
    <property type="entry name" value="WH-like_DNA-bd_sf"/>
</dbReference>
<proteinExistence type="inferred from homology"/>
<evidence type="ECO:0000259" key="7">
    <source>
        <dbReference type="Pfam" id="PF04542"/>
    </source>
</evidence>
<keyword evidence="2 6" id="KW-0805">Transcription regulation</keyword>
<dbReference type="GO" id="GO:0016987">
    <property type="term" value="F:sigma factor activity"/>
    <property type="evidence" value="ECO:0007669"/>
    <property type="project" value="UniProtKB-KW"/>
</dbReference>
<dbReference type="InterPro" id="IPR013325">
    <property type="entry name" value="RNA_pol_sigma_r2"/>
</dbReference>
<evidence type="ECO:0000313" key="10">
    <source>
        <dbReference type="Proteomes" id="UP000234271"/>
    </source>
</evidence>